<dbReference type="GO" id="GO:0016020">
    <property type="term" value="C:membrane"/>
    <property type="evidence" value="ECO:0007669"/>
    <property type="project" value="InterPro"/>
</dbReference>
<dbReference type="Pfam" id="PF03285">
    <property type="entry name" value="Paralemmin"/>
    <property type="match status" value="2"/>
</dbReference>
<dbReference type="GO" id="GO:0008360">
    <property type="term" value="P:regulation of cell shape"/>
    <property type="evidence" value="ECO:0007669"/>
    <property type="project" value="InterPro"/>
</dbReference>
<dbReference type="PANTHER" id="PTHR46881:SF1">
    <property type="entry name" value="PALMDELPHIN"/>
    <property type="match status" value="1"/>
</dbReference>
<feature type="non-terminal residue" evidence="11">
    <location>
        <position position="497"/>
    </location>
</feature>
<feature type="region of interest" description="Disordered" evidence="10">
    <location>
        <begin position="17"/>
        <end position="39"/>
    </location>
</feature>
<evidence type="ECO:0000256" key="4">
    <source>
        <dbReference type="ARBA" id="ARBA00005756"/>
    </source>
</evidence>
<feature type="region of interest" description="Disordered" evidence="10">
    <location>
        <begin position="221"/>
        <end position="292"/>
    </location>
</feature>
<reference evidence="11 12" key="1">
    <citation type="submission" date="2019-09" db="EMBL/GenBank/DDBJ databases">
        <title>Bird 10,000 Genomes (B10K) Project - Family phase.</title>
        <authorList>
            <person name="Zhang G."/>
        </authorList>
    </citation>
    <scope>NUCLEOTIDE SEQUENCE [LARGE SCALE GENOMIC DNA]</scope>
    <source>
        <strain evidence="11">B10K-DU-012-58</strain>
        <tissue evidence="11">Muscle</tissue>
    </source>
</reference>
<feature type="region of interest" description="Disordered" evidence="10">
    <location>
        <begin position="396"/>
        <end position="485"/>
    </location>
</feature>
<feature type="compositionally biased region" description="Polar residues" evidence="10">
    <location>
        <begin position="272"/>
        <end position="282"/>
    </location>
</feature>
<feature type="non-terminal residue" evidence="11">
    <location>
        <position position="1"/>
    </location>
</feature>
<evidence type="ECO:0000313" key="12">
    <source>
        <dbReference type="Proteomes" id="UP000580171"/>
    </source>
</evidence>
<evidence type="ECO:0000256" key="10">
    <source>
        <dbReference type="SAM" id="MobiDB-lite"/>
    </source>
</evidence>
<organism evidence="11 12">
    <name type="scientific">Pandion haliaetus</name>
    <name type="common">Osprey</name>
    <name type="synonym">Falco haliaetus</name>
    <dbReference type="NCBI Taxonomy" id="56262"/>
    <lineage>
        <taxon>Eukaryota</taxon>
        <taxon>Metazoa</taxon>
        <taxon>Chordata</taxon>
        <taxon>Craniata</taxon>
        <taxon>Vertebrata</taxon>
        <taxon>Euteleostomi</taxon>
        <taxon>Archelosauria</taxon>
        <taxon>Archosauria</taxon>
        <taxon>Dinosauria</taxon>
        <taxon>Saurischia</taxon>
        <taxon>Theropoda</taxon>
        <taxon>Coelurosauria</taxon>
        <taxon>Aves</taxon>
        <taxon>Neognathae</taxon>
        <taxon>Neoaves</taxon>
        <taxon>Telluraves</taxon>
        <taxon>Accipitrimorphae</taxon>
        <taxon>Accipitriformes</taxon>
        <taxon>Pandionidae</taxon>
        <taxon>Pandion</taxon>
    </lineage>
</organism>
<dbReference type="OrthoDB" id="9937247at2759"/>
<dbReference type="GO" id="GO:0005737">
    <property type="term" value="C:cytoplasm"/>
    <property type="evidence" value="ECO:0007669"/>
    <property type="project" value="UniProtKB-SubCell"/>
</dbReference>
<evidence type="ECO:0000256" key="2">
    <source>
        <dbReference type="ARBA" id="ARBA00004496"/>
    </source>
</evidence>
<dbReference type="PANTHER" id="PTHR46881">
    <property type="entry name" value="PALMDELPHIN"/>
    <property type="match status" value="1"/>
</dbReference>
<evidence type="ECO:0000256" key="3">
    <source>
        <dbReference type="ARBA" id="ARBA00004552"/>
    </source>
</evidence>
<keyword evidence="6" id="KW-0770">Synapse</keyword>
<feature type="compositionally biased region" description="Polar residues" evidence="10">
    <location>
        <begin position="430"/>
        <end position="454"/>
    </location>
</feature>
<dbReference type="AlphaFoldDB" id="A0A7L2W7T2"/>
<keyword evidence="12" id="KW-1185">Reference proteome</keyword>
<accession>A0A7L2W7T2</accession>
<dbReference type="InterPro" id="IPR004965">
    <property type="entry name" value="Paralemmin"/>
</dbReference>
<feature type="compositionally biased region" description="Basic and acidic residues" evidence="10">
    <location>
        <begin position="223"/>
        <end position="241"/>
    </location>
</feature>
<gene>
    <name evidence="11" type="primary">Palmd</name>
    <name evidence="11" type="ORF">PANHAL_R03640</name>
</gene>
<evidence type="ECO:0000256" key="7">
    <source>
        <dbReference type="ARBA" id="ARBA00023054"/>
    </source>
</evidence>
<dbReference type="EMBL" id="VYZV01006019">
    <property type="protein sequence ID" value="NXS66246.1"/>
    <property type="molecule type" value="Genomic_DNA"/>
</dbReference>
<keyword evidence="7" id="KW-0175">Coiled coil</keyword>
<feature type="compositionally biased region" description="Polar residues" evidence="10">
    <location>
        <begin position="472"/>
        <end position="485"/>
    </location>
</feature>
<comment type="subcellular location">
    <subcellularLocation>
        <location evidence="1">Cell projection</location>
        <location evidence="1">Dendrite</location>
    </subcellularLocation>
    <subcellularLocation>
        <location evidence="3">Cell projection</location>
        <location evidence="3">Dendritic spine</location>
    </subcellularLocation>
    <subcellularLocation>
        <location evidence="2">Cytoplasm</location>
    </subcellularLocation>
</comment>
<evidence type="ECO:0000256" key="6">
    <source>
        <dbReference type="ARBA" id="ARBA00023018"/>
    </source>
</evidence>
<evidence type="ECO:0000256" key="9">
    <source>
        <dbReference type="ARBA" id="ARBA00040857"/>
    </source>
</evidence>
<keyword evidence="8" id="KW-0966">Cell projection</keyword>
<evidence type="ECO:0000313" key="11">
    <source>
        <dbReference type="EMBL" id="NXS66246.1"/>
    </source>
</evidence>
<comment type="caution">
    <text evidence="11">The sequence shown here is derived from an EMBL/GenBank/DDBJ whole genome shotgun (WGS) entry which is preliminary data.</text>
</comment>
<dbReference type="Proteomes" id="UP000580171">
    <property type="component" value="Unassembled WGS sequence"/>
</dbReference>
<keyword evidence="5" id="KW-0963">Cytoplasm</keyword>
<name>A0A7L2W7T2_PANHA</name>
<dbReference type="GO" id="GO:0043197">
    <property type="term" value="C:dendritic spine"/>
    <property type="evidence" value="ECO:0007669"/>
    <property type="project" value="UniProtKB-SubCell"/>
</dbReference>
<feature type="compositionally biased region" description="Polar residues" evidence="10">
    <location>
        <begin position="243"/>
        <end position="255"/>
    </location>
</feature>
<comment type="similarity">
    <text evidence="4">Belongs to the paralemmin family.</text>
</comment>
<feature type="compositionally biased region" description="Basic and acidic residues" evidence="10">
    <location>
        <begin position="20"/>
        <end position="39"/>
    </location>
</feature>
<proteinExistence type="inferred from homology"/>
<sequence length="497" mass="56648">QKKALREKWLLDGLSSLSPKEQEEMQKQNQEDQQRTHELEQDIFRLEKEIEALEREEMEVSAKEEAILKKLKSVEKTTEDIIKVKAADYIYTSIPDLPKYFRPSALRSTAHAATDDEEKRKALFAMEIKVEKDMKTGENTVLSTIPLPSKEFKETGIKVYDDGRKSVYAVSSNGSATQNGMDELAPVEVEDLLRQATEKNSQSPTEYHEPVFANKFCRPVTPQKDKLVPGPKLEDTQRREINGFSNHQTEFSSKTEPFMQQRKENGLDLPKVTQTKSPSPVLSHSEKTVHTNPENRMIHNEERKAVYEELKPYQNKTERHNETRLSPCHLNEISPPPQDEEDAQYSIVQAVPCYMDDSEPVTMIFMGYQRIDDDDAEADQKLSRYDGVIRAELVIIDDDDDDSKPEKPAYHPIGHYSQVYQPPSRKVTEVPQTNPVSSLGTSLNKVPHKNSISLREQEERLSSPTHHAHLHSQVSGDGTEDPSLTGNRKGKLCHCCL</sequence>
<protein>
    <recommendedName>
        <fullName evidence="9">Palmdelphin</fullName>
    </recommendedName>
</protein>
<evidence type="ECO:0000256" key="1">
    <source>
        <dbReference type="ARBA" id="ARBA00004279"/>
    </source>
</evidence>
<evidence type="ECO:0000256" key="8">
    <source>
        <dbReference type="ARBA" id="ARBA00023273"/>
    </source>
</evidence>
<evidence type="ECO:0000256" key="5">
    <source>
        <dbReference type="ARBA" id="ARBA00022490"/>
    </source>
</evidence>